<keyword evidence="2" id="KW-1185">Reference proteome</keyword>
<dbReference type="Gene3D" id="3.40.190.150">
    <property type="entry name" value="Bordetella uptake gene, domain 1"/>
    <property type="match status" value="1"/>
</dbReference>
<proteinExistence type="predicted"/>
<evidence type="ECO:0000313" key="1">
    <source>
        <dbReference type="EMBL" id="KAK3608891.1"/>
    </source>
</evidence>
<reference evidence="1" key="3">
    <citation type="submission" date="2023-05" db="EMBL/GenBank/DDBJ databases">
        <authorList>
            <person name="Smith C.H."/>
        </authorList>
    </citation>
    <scope>NUCLEOTIDE SEQUENCE</scope>
    <source>
        <strain evidence="1">CHS0354</strain>
        <tissue evidence="1">Mantle</tissue>
    </source>
</reference>
<sequence length="143" mass="14849">MDKLKKDPGSVSWGGGSAGGTDHILAALLAKKAGVPANKVNYIPFSGGGEAQAAILGGHVTVGLSGYSEFEGQIAAGKMRALAVSSPERLPGVNVPTLKEEGYDVVLANWRCVFAPATISKKDREAMLVMIDKMAIISKIPRG</sequence>
<gene>
    <name evidence="1" type="ORF">CHS0354_006932</name>
</gene>
<dbReference type="InterPro" id="IPR005064">
    <property type="entry name" value="BUG"/>
</dbReference>
<dbReference type="Gene3D" id="3.40.190.10">
    <property type="entry name" value="Periplasmic binding protein-like II"/>
    <property type="match status" value="1"/>
</dbReference>
<evidence type="ECO:0000313" key="2">
    <source>
        <dbReference type="Proteomes" id="UP001195483"/>
    </source>
</evidence>
<dbReference type="AlphaFoldDB" id="A0AAE0TER0"/>
<comment type="caution">
    <text evidence="1">The sequence shown here is derived from an EMBL/GenBank/DDBJ whole genome shotgun (WGS) entry which is preliminary data.</text>
</comment>
<dbReference type="Pfam" id="PF03401">
    <property type="entry name" value="TctC"/>
    <property type="match status" value="1"/>
</dbReference>
<dbReference type="InterPro" id="IPR042100">
    <property type="entry name" value="Bug_dom1"/>
</dbReference>
<dbReference type="Proteomes" id="UP001195483">
    <property type="component" value="Unassembled WGS sequence"/>
</dbReference>
<organism evidence="1 2">
    <name type="scientific">Potamilus streckersoni</name>
    <dbReference type="NCBI Taxonomy" id="2493646"/>
    <lineage>
        <taxon>Eukaryota</taxon>
        <taxon>Metazoa</taxon>
        <taxon>Spiralia</taxon>
        <taxon>Lophotrochozoa</taxon>
        <taxon>Mollusca</taxon>
        <taxon>Bivalvia</taxon>
        <taxon>Autobranchia</taxon>
        <taxon>Heteroconchia</taxon>
        <taxon>Palaeoheterodonta</taxon>
        <taxon>Unionida</taxon>
        <taxon>Unionoidea</taxon>
        <taxon>Unionidae</taxon>
        <taxon>Ambleminae</taxon>
        <taxon>Lampsilini</taxon>
        <taxon>Potamilus</taxon>
    </lineage>
</organism>
<dbReference type="EMBL" id="JAEAOA010000469">
    <property type="protein sequence ID" value="KAK3608891.1"/>
    <property type="molecule type" value="Genomic_DNA"/>
</dbReference>
<name>A0AAE0TER0_9BIVA</name>
<accession>A0AAE0TER0</accession>
<protein>
    <recommendedName>
        <fullName evidence="3">Tripartite tricarboxylate transporter substrate binding protein</fullName>
    </recommendedName>
</protein>
<evidence type="ECO:0008006" key="3">
    <source>
        <dbReference type="Google" id="ProtNLM"/>
    </source>
</evidence>
<reference evidence="1" key="2">
    <citation type="journal article" date="2021" name="Genome Biol. Evol.">
        <title>Developing a high-quality reference genome for a parasitic bivalve with doubly uniparental inheritance (Bivalvia: Unionida).</title>
        <authorList>
            <person name="Smith C.H."/>
        </authorList>
    </citation>
    <scope>NUCLEOTIDE SEQUENCE</scope>
    <source>
        <strain evidence="1">CHS0354</strain>
        <tissue evidence="1">Mantle</tissue>
    </source>
</reference>
<dbReference type="PANTHER" id="PTHR42928">
    <property type="entry name" value="TRICARBOXYLATE-BINDING PROTEIN"/>
    <property type="match status" value="1"/>
</dbReference>
<reference evidence="1" key="1">
    <citation type="journal article" date="2021" name="Genome Biol. Evol.">
        <title>A High-Quality Reference Genome for a Parasitic Bivalve with Doubly Uniparental Inheritance (Bivalvia: Unionida).</title>
        <authorList>
            <person name="Smith C.H."/>
        </authorList>
    </citation>
    <scope>NUCLEOTIDE SEQUENCE</scope>
    <source>
        <strain evidence="1">CHS0354</strain>
    </source>
</reference>
<dbReference type="PANTHER" id="PTHR42928:SF3">
    <property type="entry name" value="UPF0065 PROTEIN YFLP"/>
    <property type="match status" value="1"/>
</dbReference>